<evidence type="ECO:0000256" key="1">
    <source>
        <dbReference type="SAM" id="Phobius"/>
    </source>
</evidence>
<proteinExistence type="predicted"/>
<feature type="transmembrane region" description="Helical" evidence="1">
    <location>
        <begin position="36"/>
        <end position="58"/>
    </location>
</feature>
<dbReference type="KEGG" id="hla:Hlac_0209"/>
<accession>B9LRJ1</accession>
<keyword evidence="1" id="KW-0472">Membrane</keyword>
<keyword evidence="1" id="KW-0812">Transmembrane</keyword>
<dbReference type="eggNOG" id="arCOG04386">
    <property type="taxonomic scope" value="Archaea"/>
</dbReference>
<reference evidence="2 3" key="1">
    <citation type="journal article" date="2016" name="Stand. Genomic Sci.">
        <title>Complete genome sequence of the Antarctic Halorubrum lacusprofundi type strain ACAM 34.</title>
        <authorList>
            <person name="Anderson I.J."/>
            <person name="DasSarma P."/>
            <person name="Lucas S."/>
            <person name="Copeland A."/>
            <person name="Lapidus A."/>
            <person name="Del Rio T.G."/>
            <person name="Tice H."/>
            <person name="Dalin E."/>
            <person name="Bruce D.C."/>
            <person name="Goodwin L."/>
            <person name="Pitluck S."/>
            <person name="Sims D."/>
            <person name="Brettin T.S."/>
            <person name="Detter J.C."/>
            <person name="Han C.S."/>
            <person name="Larimer F."/>
            <person name="Hauser L."/>
            <person name="Land M."/>
            <person name="Ivanova N."/>
            <person name="Richardson P."/>
            <person name="Cavicchioli R."/>
            <person name="DasSarma S."/>
            <person name="Woese C.R."/>
            <person name="Kyrpides N.C."/>
        </authorList>
    </citation>
    <scope>NUCLEOTIDE SEQUENCE [LARGE SCALE GENOMIC DNA]</scope>
    <source>
        <strain evidence="3">ATCC 49239 / DSM 5036 / JCM 8891 / ACAM 34</strain>
    </source>
</reference>
<evidence type="ECO:0000313" key="2">
    <source>
        <dbReference type="EMBL" id="ACM55814.1"/>
    </source>
</evidence>
<dbReference type="EMBL" id="CP001365">
    <property type="protein sequence ID" value="ACM55814.1"/>
    <property type="molecule type" value="Genomic_DNA"/>
</dbReference>
<dbReference type="GeneID" id="7402138"/>
<keyword evidence="1" id="KW-1133">Transmembrane helix</keyword>
<sequence>MFDREDNGCVNDASTLATVGLLGQEGRVMRLNMIPLLYYSTGVGLLCLLCLLFGYVLFSGVF</sequence>
<name>B9LRJ1_HALLT</name>
<dbReference type="AlphaFoldDB" id="B9LRJ1"/>
<organism evidence="2 3">
    <name type="scientific">Halorubrum lacusprofundi (strain ATCC 49239 / DSM 5036 / JCM 8891 / ACAM 34)</name>
    <dbReference type="NCBI Taxonomy" id="416348"/>
    <lineage>
        <taxon>Archaea</taxon>
        <taxon>Methanobacteriati</taxon>
        <taxon>Methanobacteriota</taxon>
        <taxon>Stenosarchaea group</taxon>
        <taxon>Halobacteria</taxon>
        <taxon>Halobacteriales</taxon>
        <taxon>Haloferacaceae</taxon>
        <taxon>Halorubrum</taxon>
    </lineage>
</organism>
<protein>
    <submittedName>
        <fullName evidence="2">L-lactate permease</fullName>
    </submittedName>
</protein>
<dbReference type="RefSeq" id="WP_012659455.1">
    <property type="nucleotide sequence ID" value="NC_012029.1"/>
</dbReference>
<keyword evidence="3" id="KW-1185">Reference proteome</keyword>
<gene>
    <name evidence="2" type="ordered locus">Hlac_0209</name>
</gene>
<evidence type="ECO:0000313" key="3">
    <source>
        <dbReference type="Proteomes" id="UP000000740"/>
    </source>
</evidence>
<dbReference type="Proteomes" id="UP000000740">
    <property type="component" value="Chromosome 1"/>
</dbReference>
<dbReference type="HOGENOM" id="CLU_2893135_0_0_2"/>